<dbReference type="AlphaFoldDB" id="A0A161Y306"/>
<dbReference type="EMBL" id="LNRQ01000003">
    <property type="protein sequence ID" value="KZN03557.1"/>
    <property type="molecule type" value="Genomic_DNA"/>
</dbReference>
<dbReference type="EMBL" id="CP093345">
    <property type="protein sequence ID" value="WOG94657.1"/>
    <property type="molecule type" value="Genomic_DNA"/>
</dbReference>
<name>A0A161Y306_DAUCS</name>
<keyword evidence="3" id="KW-1185">Reference proteome</keyword>
<evidence type="ECO:0000313" key="1">
    <source>
        <dbReference type="EMBL" id="KZN03557.1"/>
    </source>
</evidence>
<reference evidence="2" key="2">
    <citation type="submission" date="2022-03" db="EMBL/GenBank/DDBJ databases">
        <title>Draft title - Genomic analysis of global carrot germplasm unveils the trajectory of domestication and the origin of high carotenoid orange carrot.</title>
        <authorList>
            <person name="Iorizzo M."/>
            <person name="Ellison S."/>
            <person name="Senalik D."/>
            <person name="Macko-Podgorni A."/>
            <person name="Grzebelus D."/>
            <person name="Bostan H."/>
            <person name="Rolling W."/>
            <person name="Curaba J."/>
            <person name="Simon P."/>
        </authorList>
    </citation>
    <scope>NUCLEOTIDE SEQUENCE</scope>
    <source>
        <tissue evidence="2">Leaf</tissue>
    </source>
</reference>
<evidence type="ECO:0000313" key="3">
    <source>
        <dbReference type="Proteomes" id="UP000077755"/>
    </source>
</evidence>
<dbReference type="Gramene" id="KZN03557">
    <property type="protein sequence ID" value="KZN03557"/>
    <property type="gene ID" value="DCAR_012313"/>
</dbReference>
<organism evidence="1">
    <name type="scientific">Daucus carota subsp. sativus</name>
    <name type="common">Carrot</name>
    <dbReference type="NCBI Taxonomy" id="79200"/>
    <lineage>
        <taxon>Eukaryota</taxon>
        <taxon>Viridiplantae</taxon>
        <taxon>Streptophyta</taxon>
        <taxon>Embryophyta</taxon>
        <taxon>Tracheophyta</taxon>
        <taxon>Spermatophyta</taxon>
        <taxon>Magnoliopsida</taxon>
        <taxon>eudicotyledons</taxon>
        <taxon>Gunneridae</taxon>
        <taxon>Pentapetalae</taxon>
        <taxon>asterids</taxon>
        <taxon>campanulids</taxon>
        <taxon>Apiales</taxon>
        <taxon>Apiaceae</taxon>
        <taxon>Apioideae</taxon>
        <taxon>Scandiceae</taxon>
        <taxon>Daucinae</taxon>
        <taxon>Daucus</taxon>
        <taxon>Daucus sect. Daucus</taxon>
    </lineage>
</organism>
<gene>
    <name evidence="1" type="ORF">DCAR_012313</name>
    <name evidence="2" type="ORF">DCAR_0313954</name>
</gene>
<reference evidence="1" key="1">
    <citation type="journal article" date="2016" name="Nat. Genet.">
        <title>A high-quality carrot genome assembly provides new insights into carotenoid accumulation and asterid genome evolution.</title>
        <authorList>
            <person name="Iorizzo M."/>
            <person name="Ellison S."/>
            <person name="Senalik D."/>
            <person name="Zeng P."/>
            <person name="Satapoomin P."/>
            <person name="Huang J."/>
            <person name="Bowman M."/>
            <person name="Iovene M."/>
            <person name="Sanseverino W."/>
            <person name="Cavagnaro P."/>
            <person name="Yildiz M."/>
            <person name="Macko-Podgorni A."/>
            <person name="Moranska E."/>
            <person name="Grzebelus E."/>
            <person name="Grzebelus D."/>
            <person name="Ashrafi H."/>
            <person name="Zheng Z."/>
            <person name="Cheng S."/>
            <person name="Spooner D."/>
            <person name="Van Deynze A."/>
            <person name="Simon P."/>
        </authorList>
    </citation>
    <scope>NUCLEOTIDE SEQUENCE [LARGE SCALE GENOMIC DNA]</scope>
    <source>
        <tissue evidence="1">Leaf</tissue>
    </source>
</reference>
<sequence>MADQPSIPPFNNGSLAPSNKKASLCLEGPSYSKGKLYQDHCFAVLSAGAIMIFGKGRFPHFKDVFNQRVIDVDIL</sequence>
<proteinExistence type="predicted"/>
<accession>A0A161Y306</accession>
<protein>
    <submittedName>
        <fullName evidence="1">Uncharacterized protein</fullName>
    </submittedName>
</protein>
<dbReference type="Proteomes" id="UP000077755">
    <property type="component" value="Chromosome 3"/>
</dbReference>
<evidence type="ECO:0000313" key="2">
    <source>
        <dbReference type="EMBL" id="WOG94657.1"/>
    </source>
</evidence>